<dbReference type="SUPFAM" id="SSF52540">
    <property type="entry name" value="P-loop containing nucleoside triphosphate hydrolases"/>
    <property type="match status" value="1"/>
</dbReference>
<dbReference type="Proteomes" id="UP000228621">
    <property type="component" value="Unassembled WGS sequence"/>
</dbReference>
<organism evidence="2 3">
    <name type="scientific">Pseudoalteromonas piscicida</name>
    <dbReference type="NCBI Taxonomy" id="43662"/>
    <lineage>
        <taxon>Bacteria</taxon>
        <taxon>Pseudomonadati</taxon>
        <taxon>Pseudomonadota</taxon>
        <taxon>Gammaproteobacteria</taxon>
        <taxon>Alteromonadales</taxon>
        <taxon>Pseudoalteromonadaceae</taxon>
        <taxon>Pseudoalteromonas</taxon>
    </lineage>
</organism>
<dbReference type="EMBL" id="NKHF01000107">
    <property type="protein sequence ID" value="PCK29686.1"/>
    <property type="molecule type" value="Genomic_DNA"/>
</dbReference>
<keyword evidence="1 2" id="KW-0808">Transferase</keyword>
<dbReference type="InterPro" id="IPR027417">
    <property type="entry name" value="P-loop_NTPase"/>
</dbReference>
<dbReference type="InterPro" id="IPR026634">
    <property type="entry name" value="TPST-like"/>
</dbReference>
<dbReference type="InterPro" id="IPR019734">
    <property type="entry name" value="TPR_rpt"/>
</dbReference>
<keyword evidence="3" id="KW-1185">Reference proteome</keyword>
<reference evidence="3" key="1">
    <citation type="journal article" date="2019" name="Genome Announc.">
        <title>Draft Genome Sequence of Pseudoalteromonas piscicida Strain 36Y ROTHPW, an Hypersaline Seawater Isolate from the South Coast of Sonora, Mexico.</title>
        <authorList>
            <person name="Sanchez-Diaz R."/>
            <person name="Molina-Garza Z.J."/>
            <person name="Cruz-Suarez L.E."/>
            <person name="Selvin J."/>
            <person name="Kiran G.S."/>
            <person name="Ibarra-Gamez J.C."/>
            <person name="Gomez-Gil B."/>
            <person name="Galaviz-Silva L."/>
        </authorList>
    </citation>
    <scope>NUCLEOTIDE SEQUENCE [LARGE SCALE GENOMIC DNA]</scope>
    <source>
        <strain evidence="3">36Y_RITHPW</strain>
    </source>
</reference>
<dbReference type="SUPFAM" id="SSF48452">
    <property type="entry name" value="TPR-like"/>
    <property type="match status" value="1"/>
</dbReference>
<dbReference type="SMART" id="SM00028">
    <property type="entry name" value="TPR"/>
    <property type="match status" value="4"/>
</dbReference>
<dbReference type="Pfam" id="PF13432">
    <property type="entry name" value="TPR_16"/>
    <property type="match status" value="1"/>
</dbReference>
<dbReference type="AlphaFoldDB" id="A0A2A5JJT3"/>
<dbReference type="Pfam" id="PF13469">
    <property type="entry name" value="Sulfotransfer_3"/>
    <property type="match status" value="1"/>
</dbReference>
<dbReference type="PANTHER" id="PTHR12788">
    <property type="entry name" value="PROTEIN-TYROSINE SULFOTRANSFERASE 2"/>
    <property type="match status" value="1"/>
</dbReference>
<protein>
    <submittedName>
        <fullName evidence="2">Protein-tyrosine sulfotransferase</fullName>
    </submittedName>
</protein>
<dbReference type="Gene3D" id="3.40.50.300">
    <property type="entry name" value="P-loop containing nucleotide triphosphate hydrolases"/>
    <property type="match status" value="1"/>
</dbReference>
<name>A0A2A5JJT3_PSEO7</name>
<comment type="caution">
    <text evidence="2">The sequence shown here is derived from an EMBL/GenBank/DDBJ whole genome shotgun (WGS) entry which is preliminary data.</text>
</comment>
<sequence length="488" mass="55859">MLLLKRANELLAENKLREAEFMYKSVLKQSPNNGAALFGVGRICMRLEQYDNAIYYLKRACEHLPKMLEPLFALADAFLAVGSPVDAKTVLEYTLSIAKHNAQAHYQLGQFYLDYGFLEQAENVFKAGLDCPHGAVTAFMLYELVQMSKPAALPDYLAMLTKLEDEFEAPRLKTVVYYAKAKCQERLGDYDAAQENFALANDTQLLLSEFRTSDMLPFFESIKQHCGQSFFNRPSDIVKTTFIPVFIVGLPRTGSTLLEQMLVQHSHVGTLGENTVISDQIVPYLCMRNNSAFPACLDQLSNAMLDHCRILYVDEIKRYRVSEEVVINKLPANFQNLGLIYKLFPEAKIIHLTRNLKATAWSVYSNHFAENEPYFCSLSEFALYAQAQSDLMTHFKTFMKNNIYTLSYEQLIAEPEKTIKRCLGFMYQKYEPECLAFHKSKKPVHTLSKAQVRKPISTAPLERWQRYDTFIETMMNPEQNAQTTQANP</sequence>
<evidence type="ECO:0000313" key="2">
    <source>
        <dbReference type="EMBL" id="PCK29686.1"/>
    </source>
</evidence>
<dbReference type="Pfam" id="PF13181">
    <property type="entry name" value="TPR_8"/>
    <property type="match status" value="1"/>
</dbReference>
<dbReference type="Gene3D" id="1.25.40.10">
    <property type="entry name" value="Tetratricopeptide repeat domain"/>
    <property type="match status" value="1"/>
</dbReference>
<evidence type="ECO:0000256" key="1">
    <source>
        <dbReference type="ARBA" id="ARBA00022679"/>
    </source>
</evidence>
<dbReference type="RefSeq" id="WP_099644076.1">
    <property type="nucleotide sequence ID" value="NZ_NKHF01000107.1"/>
</dbReference>
<evidence type="ECO:0000313" key="3">
    <source>
        <dbReference type="Proteomes" id="UP000228621"/>
    </source>
</evidence>
<gene>
    <name evidence="2" type="ORF">CEX98_21660</name>
</gene>
<dbReference type="InterPro" id="IPR011990">
    <property type="entry name" value="TPR-like_helical_dom_sf"/>
</dbReference>
<accession>A0A2A5JJT3</accession>
<dbReference type="GO" id="GO:0008476">
    <property type="term" value="F:protein-tyrosine sulfotransferase activity"/>
    <property type="evidence" value="ECO:0007669"/>
    <property type="project" value="InterPro"/>
</dbReference>
<proteinExistence type="predicted"/>
<dbReference type="OrthoDB" id="9815894at2"/>
<dbReference type="PANTHER" id="PTHR12788:SF10">
    <property type="entry name" value="PROTEIN-TYROSINE SULFOTRANSFERASE"/>
    <property type="match status" value="1"/>
</dbReference>